<feature type="chain" id="PRO_5042194378" evidence="1">
    <location>
        <begin position="27"/>
        <end position="567"/>
    </location>
</feature>
<evidence type="ECO:0000313" key="3">
    <source>
        <dbReference type="Proteomes" id="UP001198200"/>
    </source>
</evidence>
<protein>
    <submittedName>
        <fullName evidence="2">Extracellular solute-binding protein</fullName>
    </submittedName>
</protein>
<dbReference type="Proteomes" id="UP001198200">
    <property type="component" value="Unassembled WGS sequence"/>
</dbReference>
<dbReference type="Pfam" id="PF01547">
    <property type="entry name" value="SBP_bac_1"/>
    <property type="match status" value="1"/>
</dbReference>
<dbReference type="RefSeq" id="WP_308731809.1">
    <property type="nucleotide sequence ID" value="NZ_JAJEQN010000020.1"/>
</dbReference>
<proteinExistence type="predicted"/>
<keyword evidence="1" id="KW-0732">Signal</keyword>
<comment type="caution">
    <text evidence="2">The sequence shown here is derived from an EMBL/GenBank/DDBJ whole genome shotgun (WGS) entry which is preliminary data.</text>
</comment>
<dbReference type="AlphaFoldDB" id="A0AAE3E4I9"/>
<keyword evidence="3" id="KW-1185">Reference proteome</keyword>
<evidence type="ECO:0000313" key="2">
    <source>
        <dbReference type="EMBL" id="MCC2221746.1"/>
    </source>
</evidence>
<organism evidence="2 3">
    <name type="scientific">Anthropogastromicrobium aceti</name>
    <dbReference type="NCBI Taxonomy" id="2981768"/>
    <lineage>
        <taxon>Bacteria</taxon>
        <taxon>Bacillati</taxon>
        <taxon>Bacillota</taxon>
        <taxon>Clostridia</taxon>
        <taxon>Lachnospirales</taxon>
        <taxon>Lachnospiraceae</taxon>
        <taxon>Anthropogastromicrobium</taxon>
    </lineage>
</organism>
<name>A0AAE3E4I9_9FIRM</name>
<sequence>MKKKNVASMAMAAMMAAGALPMNAWAAPEVNHDEPLTIEVYDVAANYQGMQTGWYAKEIKDRFNIELNIVAPQVSGDAASLYQTRCASGDLGDIIILDNADMQDCVDVGLIADISEDLPNYENLMKYEEQISLFNDSINEVIGTEGVYAIPAEMNSNGPTEYKEDTVAVMPRLEWDHYVEVGAPEMKNLDDLLDTLKKIQDAYPTNEAGDKTYALSLWPDWDGTSIENVNQLTKWYGQEVNGSILLGTDNSITPLTDKDGAYYKMLKFLYKANQMGLVDPDSATQDWNAACDKMRQGRVHLFWYNWQYGFWNSPAKGEARQNYRGIPLEDLNIYQASDTYYGDGRAWAVGSNVSDEDKARILEFMDWLCSPEGLTMQHIGQEGFIYTVNDDGTYTLTDAGMTRFADDPQVPEELGGGSWTDGNNQINQWLVASIEMNPETGETFGSDYWASFLEKNNTATNKEWSEKFGSETEVSYLEENGMLNIVPNVNLVLPIDTTDIALIRSQCGDQVKATSWQAIFASDDAEFDQMWDEMCVTLEGLGWDQLVEFDTDKYQAVVDAREAAVAE</sequence>
<reference evidence="2 3" key="1">
    <citation type="submission" date="2021-10" db="EMBL/GenBank/DDBJ databases">
        <title>Anaerobic single-cell dispensing facilitates the cultivation of human gut bacteria.</title>
        <authorList>
            <person name="Afrizal A."/>
        </authorList>
    </citation>
    <scope>NUCLEOTIDE SEQUENCE [LARGE SCALE GENOMIC DNA]</scope>
    <source>
        <strain evidence="2 3">CLA-AA-H224</strain>
    </source>
</reference>
<dbReference type="SUPFAM" id="SSF53850">
    <property type="entry name" value="Periplasmic binding protein-like II"/>
    <property type="match status" value="1"/>
</dbReference>
<gene>
    <name evidence="2" type="ORF">LKD48_08890</name>
</gene>
<feature type="signal peptide" evidence="1">
    <location>
        <begin position="1"/>
        <end position="26"/>
    </location>
</feature>
<dbReference type="Gene3D" id="3.40.190.10">
    <property type="entry name" value="Periplasmic binding protein-like II"/>
    <property type="match status" value="2"/>
</dbReference>
<accession>A0AAE3E4I9</accession>
<evidence type="ECO:0000256" key="1">
    <source>
        <dbReference type="SAM" id="SignalP"/>
    </source>
</evidence>
<dbReference type="EMBL" id="JAJEQN010000020">
    <property type="protein sequence ID" value="MCC2221746.1"/>
    <property type="molecule type" value="Genomic_DNA"/>
</dbReference>
<dbReference type="InterPro" id="IPR006059">
    <property type="entry name" value="SBP"/>
</dbReference>